<keyword evidence="2" id="KW-0964">Secreted</keyword>
<dbReference type="AlphaFoldDB" id="A0A6S6TWD0"/>
<dbReference type="SUPFAM" id="SSF117074">
    <property type="entry name" value="Hypothetical protein PA1324"/>
    <property type="match status" value="2"/>
</dbReference>
<reference evidence="6" key="1">
    <citation type="submission" date="2020-01" db="EMBL/GenBank/DDBJ databases">
        <authorList>
            <person name="Meier V. D."/>
            <person name="Meier V D."/>
        </authorList>
    </citation>
    <scope>NUCLEOTIDE SEQUENCE</scope>
    <source>
        <strain evidence="6">HLG_WM_MAG_03</strain>
    </source>
</reference>
<feature type="non-terminal residue" evidence="6">
    <location>
        <position position="816"/>
    </location>
</feature>
<dbReference type="PANTHER" id="PTHR23303:SF14">
    <property type="entry name" value="BOS COMPLEX SUBUNIT NOMO1-RELATED"/>
    <property type="match status" value="1"/>
</dbReference>
<feature type="transmembrane region" description="Helical" evidence="4">
    <location>
        <begin position="7"/>
        <end position="30"/>
    </location>
</feature>
<sequence>MITKNNIFIKLFIILFLPIILYANISGIVFQDIPVNPQTLNTYGIKDSNELGVKGITVTAYPENISTTTDSNGSWSLNTSKDSRIEFSNFPSYLKESSHGGINNSSVQFVTNNSTNITFGLHDPNDYSHTKNPLYVNNIQQNGTHIGSNLLALHSVHYQSKGLNSDYEDNNSNQGIGESPLLNINNSLYLDDIGSVWGKAYQKNKKRLFVSSMLQRHIGLANTLSDIYVIDYSSGKQDQLLGHFSLQGKTPNNLGAIPIDLGTINREISSGSNYQLSDNPLIPNIDFDAYSKVGKVSYGGIDVDHNENTLWLINLKQKGLISIDVSGDFNSLSTAKTNQYLIESLPNVPVCTNGQLRPWGLKIHKDKGYIGLICDGSTTNPDNPYRSRNDLHAYIISFNLNTPQLGFTNILNFKLNYPRQLRRWYAWEDNYVDTTRAYNGQIYSQPILSDIEFDEKGNMYLAFMDRYATQIRTGNLKAILNTTELEATHVYGDILKACNNNGVYEIEGTGNCFQTLRANKISLGISEFFNDIDGGRNRESSLGSLALLVGSNQILNTMVDPHPEETSGTNNNTYWFTQGVHTLSTTNGSIENWYSHAYTLGNGLNAKGNGLGDIELITKAAPIEIGDRIWFDSNSNGIQDSDEEGIEDVNISLLCDNTIVAIAQTNNMGTYIFSNDPHTTSTKSHIYNISHLTENNNNNCYIHIPNTNGKNKQVQLNTKIMTKNNLGEGINKNLNDSNGIIDNNHSKIILLPSDIPIAGYNNHSLDIGFQPQILYTLGDTVWLDSNKDGLFDSNESTVSGVTVSLFTNASCTGTAT</sequence>
<gene>
    <name evidence="6" type="ORF">HELGO_WM22672</name>
</gene>
<dbReference type="PANTHER" id="PTHR23303">
    <property type="entry name" value="CARBOXYPEPTIDASE REGULATORY REGION-CONTAINING"/>
    <property type="match status" value="1"/>
</dbReference>
<dbReference type="EMBL" id="CACVAR010000335">
    <property type="protein sequence ID" value="CAA6822417.1"/>
    <property type="molecule type" value="Genomic_DNA"/>
</dbReference>
<feature type="domain" description="SD-repeat containing protein B" evidence="5">
    <location>
        <begin position="776"/>
        <end position="809"/>
    </location>
</feature>
<dbReference type="InterPro" id="IPR051417">
    <property type="entry name" value="SDr/BOS_complex"/>
</dbReference>
<evidence type="ECO:0000259" key="5">
    <source>
        <dbReference type="Pfam" id="PF17210"/>
    </source>
</evidence>
<comment type="subcellular location">
    <subcellularLocation>
        <location evidence="1">Secreted</location>
    </subcellularLocation>
</comment>
<dbReference type="Gene3D" id="2.60.40.10">
    <property type="entry name" value="Immunoglobulins"/>
    <property type="match status" value="3"/>
</dbReference>
<protein>
    <recommendedName>
        <fullName evidence="5">SD-repeat containing protein B domain-containing protein</fullName>
    </recommendedName>
</protein>
<dbReference type="InterPro" id="IPR013783">
    <property type="entry name" value="Ig-like_fold"/>
</dbReference>
<feature type="domain" description="SD-repeat containing protein B" evidence="5">
    <location>
        <begin position="624"/>
        <end position="679"/>
    </location>
</feature>
<proteinExistence type="predicted"/>
<dbReference type="InterPro" id="IPR033764">
    <property type="entry name" value="Sdr_B"/>
</dbReference>
<accession>A0A6S6TWD0</accession>
<dbReference type="GO" id="GO:0005576">
    <property type="term" value="C:extracellular region"/>
    <property type="evidence" value="ECO:0007669"/>
    <property type="project" value="UniProtKB-SubCell"/>
</dbReference>
<evidence type="ECO:0000256" key="2">
    <source>
        <dbReference type="ARBA" id="ARBA00022525"/>
    </source>
</evidence>
<evidence type="ECO:0000313" key="6">
    <source>
        <dbReference type="EMBL" id="CAA6822417.1"/>
    </source>
</evidence>
<keyword evidence="4" id="KW-0812">Transmembrane</keyword>
<evidence type="ECO:0000256" key="3">
    <source>
        <dbReference type="ARBA" id="ARBA00022729"/>
    </source>
</evidence>
<keyword evidence="3" id="KW-0732">Signal</keyword>
<organism evidence="6">
    <name type="scientific">uncultured Sulfurovum sp</name>
    <dbReference type="NCBI Taxonomy" id="269237"/>
    <lineage>
        <taxon>Bacteria</taxon>
        <taxon>Pseudomonadati</taxon>
        <taxon>Campylobacterota</taxon>
        <taxon>Epsilonproteobacteria</taxon>
        <taxon>Campylobacterales</taxon>
        <taxon>Sulfurovaceae</taxon>
        <taxon>Sulfurovum</taxon>
        <taxon>environmental samples</taxon>
    </lineage>
</organism>
<evidence type="ECO:0000256" key="4">
    <source>
        <dbReference type="SAM" id="Phobius"/>
    </source>
</evidence>
<dbReference type="Pfam" id="PF17210">
    <property type="entry name" value="SdrD_B"/>
    <property type="match status" value="2"/>
</dbReference>
<keyword evidence="4" id="KW-1133">Transmembrane helix</keyword>
<keyword evidence="4" id="KW-0472">Membrane</keyword>
<name>A0A6S6TWD0_9BACT</name>
<evidence type="ECO:0000256" key="1">
    <source>
        <dbReference type="ARBA" id="ARBA00004613"/>
    </source>
</evidence>